<dbReference type="InterPro" id="IPR000980">
    <property type="entry name" value="SH2"/>
</dbReference>
<protein>
    <recommendedName>
        <fullName evidence="4">SH2 domain-containing protein</fullName>
    </recommendedName>
</protein>
<comment type="caution">
    <text evidence="5">The sequence shown here is derived from an EMBL/GenBank/DDBJ whole genome shotgun (WGS) entry which is preliminary data.</text>
</comment>
<dbReference type="PROSITE" id="PS50001">
    <property type="entry name" value="SH2"/>
    <property type="match status" value="1"/>
</dbReference>
<dbReference type="PANTHER" id="PTHR14098">
    <property type="entry name" value="SH2 DOMAIN CONTAINING PROTEIN"/>
    <property type="match status" value="1"/>
</dbReference>
<evidence type="ECO:0000256" key="3">
    <source>
        <dbReference type="SAM" id="MobiDB-lite"/>
    </source>
</evidence>
<sequence>MLESDGISDDVSDWGSDFDDVEDEKIPNGIYEVPDGKPVAVPVPTVVPEWLRKVTMRNGASDENVKPPPEVYIEHVLLPTRATKDEESKNFIEALKKKLSQRSILSGKLCDPKTANQVEHLNDSSEYELKIKKVKDSLQKFPWFYRVDRSKAELILENYTSDGSFLVRECHHGGANVPFTLTIRFRGRLFHIQIRMRPDSRFALGTLKSNEMHFLTVAEMIDTYKKTPLQLHSNGKFFGETSLTHPPIVYSFSNKC</sequence>
<keyword evidence="1 2" id="KW-0727">SH2 domain</keyword>
<name>A0ABP1PTI7_9HEXA</name>
<feature type="region of interest" description="Disordered" evidence="3">
    <location>
        <begin position="1"/>
        <end position="21"/>
    </location>
</feature>
<gene>
    <name evidence="5" type="ORF">ODALV1_LOCUS3003</name>
</gene>
<accession>A0ABP1PTI7</accession>
<evidence type="ECO:0000256" key="2">
    <source>
        <dbReference type="PROSITE-ProRule" id="PRU00191"/>
    </source>
</evidence>
<dbReference type="SUPFAM" id="SSF55550">
    <property type="entry name" value="SH2 domain"/>
    <property type="match status" value="1"/>
</dbReference>
<dbReference type="PANTHER" id="PTHR14098:SF14">
    <property type="entry name" value="SH2 DOMAIN-CONTAINING PROTEIN"/>
    <property type="match status" value="1"/>
</dbReference>
<dbReference type="SMART" id="SM00252">
    <property type="entry name" value="SH2"/>
    <property type="match status" value="1"/>
</dbReference>
<keyword evidence="6" id="KW-1185">Reference proteome</keyword>
<dbReference type="InterPro" id="IPR036860">
    <property type="entry name" value="SH2_dom_sf"/>
</dbReference>
<dbReference type="Gene3D" id="3.30.505.10">
    <property type="entry name" value="SH2 domain"/>
    <property type="match status" value="1"/>
</dbReference>
<reference evidence="5 6" key="1">
    <citation type="submission" date="2024-08" db="EMBL/GenBank/DDBJ databases">
        <authorList>
            <person name="Cucini C."/>
            <person name="Frati F."/>
        </authorList>
    </citation>
    <scope>NUCLEOTIDE SEQUENCE [LARGE SCALE GENOMIC DNA]</scope>
</reference>
<evidence type="ECO:0000313" key="6">
    <source>
        <dbReference type="Proteomes" id="UP001642540"/>
    </source>
</evidence>
<evidence type="ECO:0000259" key="4">
    <source>
        <dbReference type="PROSITE" id="PS50001"/>
    </source>
</evidence>
<organism evidence="5 6">
    <name type="scientific">Orchesella dallaii</name>
    <dbReference type="NCBI Taxonomy" id="48710"/>
    <lineage>
        <taxon>Eukaryota</taxon>
        <taxon>Metazoa</taxon>
        <taxon>Ecdysozoa</taxon>
        <taxon>Arthropoda</taxon>
        <taxon>Hexapoda</taxon>
        <taxon>Collembola</taxon>
        <taxon>Entomobryomorpha</taxon>
        <taxon>Entomobryoidea</taxon>
        <taxon>Orchesellidae</taxon>
        <taxon>Orchesellinae</taxon>
        <taxon>Orchesella</taxon>
    </lineage>
</organism>
<dbReference type="Pfam" id="PF00017">
    <property type="entry name" value="SH2"/>
    <property type="match status" value="1"/>
</dbReference>
<evidence type="ECO:0000313" key="5">
    <source>
        <dbReference type="EMBL" id="CAL8074826.1"/>
    </source>
</evidence>
<evidence type="ECO:0000256" key="1">
    <source>
        <dbReference type="ARBA" id="ARBA00022999"/>
    </source>
</evidence>
<dbReference type="EMBL" id="CAXLJM020000007">
    <property type="protein sequence ID" value="CAL8074826.1"/>
    <property type="molecule type" value="Genomic_DNA"/>
</dbReference>
<dbReference type="Proteomes" id="UP001642540">
    <property type="component" value="Unassembled WGS sequence"/>
</dbReference>
<feature type="domain" description="SH2" evidence="4">
    <location>
        <begin position="142"/>
        <end position="247"/>
    </location>
</feature>
<dbReference type="InterPro" id="IPR051751">
    <property type="entry name" value="Immunoreceptor_sig_adapters"/>
</dbReference>
<proteinExistence type="predicted"/>